<reference evidence="2 3" key="1">
    <citation type="submission" date="2016-10" db="EMBL/GenBank/DDBJ databases">
        <authorList>
            <person name="de Groot N.N."/>
        </authorList>
    </citation>
    <scope>NUCLEOTIDE SEQUENCE [LARGE SCALE GENOMIC DNA]</scope>
    <source>
        <strain evidence="2 3">B25</strain>
    </source>
</reference>
<organism evidence="2 3">
    <name type="scientific">Treponema bryantii</name>
    <dbReference type="NCBI Taxonomy" id="163"/>
    <lineage>
        <taxon>Bacteria</taxon>
        <taxon>Pseudomonadati</taxon>
        <taxon>Spirochaetota</taxon>
        <taxon>Spirochaetia</taxon>
        <taxon>Spirochaetales</taxon>
        <taxon>Treponemataceae</taxon>
        <taxon>Treponema</taxon>
    </lineage>
</organism>
<feature type="chain" id="PRO_5010194651" description="Lipoprotein" evidence="1">
    <location>
        <begin position="31"/>
        <end position="231"/>
    </location>
</feature>
<dbReference type="Proteomes" id="UP000182360">
    <property type="component" value="Unassembled WGS sequence"/>
</dbReference>
<accession>A0A1H9IG00</accession>
<sequence length="231" mass="25812">MKKLIKKLISVSLLFAVAITFMGCKNNANSDPTSSADPIVSKAELEALTEVGNIPADITNGNWVLQTIQSNAQFRLRITQEQYEDIISTLSDEEIAAVADWITEINYGDYRISFPTEKFVNSTIYNITKSEDDITVTSGTEVTEFKVADPLKKILLNKCVGFYGGSYNWEGDTTLISANIPAENLIDYKYEIIHMMANAGSLIWNTNADKTVFYAKETYGNNVEEYIIVKK</sequence>
<keyword evidence="3" id="KW-1185">Reference proteome</keyword>
<feature type="signal peptide" evidence="1">
    <location>
        <begin position="1"/>
        <end position="30"/>
    </location>
</feature>
<keyword evidence="1" id="KW-0732">Signal</keyword>
<proteinExistence type="predicted"/>
<evidence type="ECO:0000313" key="2">
    <source>
        <dbReference type="EMBL" id="SEQ73325.1"/>
    </source>
</evidence>
<dbReference type="AlphaFoldDB" id="A0A1H9IG00"/>
<evidence type="ECO:0000256" key="1">
    <source>
        <dbReference type="SAM" id="SignalP"/>
    </source>
</evidence>
<dbReference type="PROSITE" id="PS51257">
    <property type="entry name" value="PROKAR_LIPOPROTEIN"/>
    <property type="match status" value="1"/>
</dbReference>
<name>A0A1H9IG00_9SPIR</name>
<dbReference type="RefSeq" id="WP_074644914.1">
    <property type="nucleotide sequence ID" value="NZ_FOFU01000009.1"/>
</dbReference>
<dbReference type="EMBL" id="FOFU01000009">
    <property type="protein sequence ID" value="SEQ73325.1"/>
    <property type="molecule type" value="Genomic_DNA"/>
</dbReference>
<gene>
    <name evidence="2" type="ORF">SAMN04487977_109114</name>
</gene>
<evidence type="ECO:0008006" key="4">
    <source>
        <dbReference type="Google" id="ProtNLM"/>
    </source>
</evidence>
<protein>
    <recommendedName>
        <fullName evidence="4">Lipoprotein</fullName>
    </recommendedName>
</protein>
<evidence type="ECO:0000313" key="3">
    <source>
        <dbReference type="Proteomes" id="UP000182360"/>
    </source>
</evidence>